<dbReference type="Pfam" id="PF10949">
    <property type="entry name" value="DUF2777"/>
    <property type="match status" value="1"/>
</dbReference>
<evidence type="ECO:0000313" key="1">
    <source>
        <dbReference type="EMBL" id="MDG5753936.1"/>
    </source>
</evidence>
<protein>
    <submittedName>
        <fullName evidence="1">DUF2777 family protein</fullName>
    </submittedName>
</protein>
<dbReference type="RefSeq" id="WP_278018081.1">
    <property type="nucleotide sequence ID" value="NZ_JARRRY010000003.1"/>
</dbReference>
<evidence type="ECO:0000313" key="2">
    <source>
        <dbReference type="Proteomes" id="UP001218246"/>
    </source>
</evidence>
<comment type="caution">
    <text evidence="1">The sequence shown here is derived from an EMBL/GenBank/DDBJ whole genome shotgun (WGS) entry which is preliminary data.</text>
</comment>
<dbReference type="EMBL" id="JARULN010000005">
    <property type="protein sequence ID" value="MDG5753936.1"/>
    <property type="molecule type" value="Genomic_DNA"/>
</dbReference>
<keyword evidence="2" id="KW-1185">Reference proteome</keyword>
<gene>
    <name evidence="1" type="ORF">P6P90_08110</name>
</gene>
<proteinExistence type="predicted"/>
<organism evidence="1 2">
    <name type="scientific">Ectobacillus antri</name>
    <dbReference type="NCBI Taxonomy" id="2486280"/>
    <lineage>
        <taxon>Bacteria</taxon>
        <taxon>Bacillati</taxon>
        <taxon>Bacillota</taxon>
        <taxon>Bacilli</taxon>
        <taxon>Bacillales</taxon>
        <taxon>Bacillaceae</taxon>
        <taxon>Ectobacillus</taxon>
    </lineage>
</organism>
<accession>A0ABT6H6B4</accession>
<dbReference type="Proteomes" id="UP001218246">
    <property type="component" value="Unassembled WGS sequence"/>
</dbReference>
<name>A0ABT6H6B4_9BACI</name>
<reference evidence="1 2" key="1">
    <citation type="submission" date="2023-04" db="EMBL/GenBank/DDBJ databases">
        <title>Ectobacillus antri isolated from activated sludge.</title>
        <authorList>
            <person name="Yan P."/>
            <person name="Liu X."/>
        </authorList>
    </citation>
    <scope>NUCLEOTIDE SEQUENCE [LARGE SCALE GENOMIC DNA]</scope>
    <source>
        <strain evidence="1 2">C18H</strain>
    </source>
</reference>
<dbReference type="InterPro" id="IPR024488">
    <property type="entry name" value="DUF2777"/>
</dbReference>
<sequence length="183" mass="21908">MKNRYHIMYNQPRAHTVGNVEYINEEWVFFDEETDEAFALAEVVHDDFEILYHNHWLPARFYEEHLVKIENQIHPLQDGEMIRVRKKLQYVYNEWLQELRDNALEMFAEALAKWEYSLYDSIYCHNSLFFQVGPGPREGVNFIIYDNSEMVCALQHQYIRSGTEQKDIFLLTKANGMTLTMTI</sequence>